<organism evidence="3 4">
    <name type="scientific">Haloarcula nitratireducens</name>
    <dbReference type="NCBI Taxonomy" id="2487749"/>
    <lineage>
        <taxon>Archaea</taxon>
        <taxon>Methanobacteriati</taxon>
        <taxon>Methanobacteriota</taxon>
        <taxon>Stenosarchaea group</taxon>
        <taxon>Halobacteria</taxon>
        <taxon>Halobacteriales</taxon>
        <taxon>Haloarculaceae</taxon>
        <taxon>Haloarcula</taxon>
    </lineage>
</organism>
<dbReference type="Proteomes" id="UP001430455">
    <property type="component" value="Unassembled WGS sequence"/>
</dbReference>
<evidence type="ECO:0000313" key="4">
    <source>
        <dbReference type="Proteomes" id="UP001430455"/>
    </source>
</evidence>
<sequence>MPEEVLFQSEGSQSRSEIASYLRQVADNLDADDDITLTAGEQSVTMTPPAQPTFEVKVEREGPTDSPGELSIEFEIEWAEDGEDGNAESGGELEIE</sequence>
<reference evidence="3 4" key="1">
    <citation type="submission" date="2021-06" db="EMBL/GenBank/DDBJ databases">
        <title>Halomicroarcula sp. a new haloarchaeum isolated from saline soil.</title>
        <authorList>
            <person name="Duran-Viseras A."/>
            <person name="Sanchez-Porro C."/>
            <person name="Ventosa A."/>
        </authorList>
    </citation>
    <scope>NUCLEOTIDE SEQUENCE [LARGE SCALE GENOMIC DNA]</scope>
    <source>
        <strain evidence="3 4">F27</strain>
    </source>
</reference>
<evidence type="ECO:0000256" key="1">
    <source>
        <dbReference type="SAM" id="MobiDB-lite"/>
    </source>
</evidence>
<dbReference type="Pfam" id="PF20068">
    <property type="entry name" value="Amphi-Trp"/>
    <property type="match status" value="1"/>
</dbReference>
<feature type="region of interest" description="Disordered" evidence="1">
    <location>
        <begin position="77"/>
        <end position="96"/>
    </location>
</feature>
<name>A0AAW4PIF1_9EURY</name>
<gene>
    <name evidence="3" type="ORF">EGH23_20860</name>
</gene>
<evidence type="ECO:0000313" key="3">
    <source>
        <dbReference type="EMBL" id="MBX0297333.1"/>
    </source>
</evidence>
<dbReference type="RefSeq" id="WP_220581923.1">
    <property type="nucleotide sequence ID" value="NZ_RKLT01000018.1"/>
</dbReference>
<dbReference type="NCBIfam" id="TIGR04354">
    <property type="entry name" value="amphi-Trp"/>
    <property type="match status" value="1"/>
</dbReference>
<proteinExistence type="predicted"/>
<comment type="caution">
    <text evidence="3">The sequence shown here is derived from an EMBL/GenBank/DDBJ whole genome shotgun (WGS) entry which is preliminary data.</text>
</comment>
<dbReference type="InterPro" id="IPR027598">
    <property type="entry name" value="Amphi-Trp_dom"/>
</dbReference>
<feature type="domain" description="Amphi-Trp" evidence="2">
    <location>
        <begin position="1"/>
        <end position="96"/>
    </location>
</feature>
<protein>
    <submittedName>
        <fullName evidence="3">Amphi-Trp domain-containing protein</fullName>
    </submittedName>
</protein>
<accession>A0AAW4PIF1</accession>
<evidence type="ECO:0000259" key="2">
    <source>
        <dbReference type="Pfam" id="PF20068"/>
    </source>
</evidence>
<dbReference type="AlphaFoldDB" id="A0AAW4PIF1"/>
<dbReference type="EMBL" id="RKLT01000018">
    <property type="protein sequence ID" value="MBX0297333.1"/>
    <property type="molecule type" value="Genomic_DNA"/>
</dbReference>
<keyword evidence="4" id="KW-1185">Reference proteome</keyword>